<dbReference type="PANTHER" id="PTHR46765:SF1">
    <property type="entry name" value="P-LOOP CONTAINING NUCLEOSIDE TRIPHOSPHATE HYDROLASES SUPERFAMILY PROTEIN"/>
    <property type="match status" value="1"/>
</dbReference>
<comment type="subcellular location">
    <subcellularLocation>
        <location evidence="1">Nucleus</location>
    </subcellularLocation>
</comment>
<evidence type="ECO:0000256" key="1">
    <source>
        <dbReference type="ARBA" id="ARBA00004123"/>
    </source>
</evidence>
<keyword evidence="6" id="KW-0539">Nucleus</keyword>
<evidence type="ECO:0000259" key="10">
    <source>
        <dbReference type="SMART" id="SM00382"/>
    </source>
</evidence>
<name>A0A9P5XDK1_9AGAR</name>
<dbReference type="InterPro" id="IPR027417">
    <property type="entry name" value="P-loop_NTPase"/>
</dbReference>
<reference evidence="11" key="1">
    <citation type="submission" date="2020-11" db="EMBL/GenBank/DDBJ databases">
        <authorList>
            <consortium name="DOE Joint Genome Institute"/>
            <person name="Ahrendt S."/>
            <person name="Riley R."/>
            <person name="Andreopoulos W."/>
            <person name="Labutti K."/>
            <person name="Pangilinan J."/>
            <person name="Ruiz-Duenas F.J."/>
            <person name="Barrasa J.M."/>
            <person name="Sanchez-Garcia M."/>
            <person name="Camarero S."/>
            <person name="Miyauchi S."/>
            <person name="Serrano A."/>
            <person name="Linde D."/>
            <person name="Babiker R."/>
            <person name="Drula E."/>
            <person name="Ayuso-Fernandez I."/>
            <person name="Pacheco R."/>
            <person name="Padilla G."/>
            <person name="Ferreira P."/>
            <person name="Barriuso J."/>
            <person name="Kellner H."/>
            <person name="Castanera R."/>
            <person name="Alfaro M."/>
            <person name="Ramirez L."/>
            <person name="Pisabarro A.G."/>
            <person name="Kuo A."/>
            <person name="Tritt A."/>
            <person name="Lipzen A."/>
            <person name="He G."/>
            <person name="Yan M."/>
            <person name="Ng V."/>
            <person name="Cullen D."/>
            <person name="Martin F."/>
            <person name="Rosso M.-N."/>
            <person name="Henrissat B."/>
            <person name="Hibbett D."/>
            <person name="Martinez A.T."/>
            <person name="Grigoriev I.V."/>
        </authorList>
    </citation>
    <scope>NUCLEOTIDE SEQUENCE</scope>
    <source>
        <strain evidence="11">MF-IS2</strain>
    </source>
</reference>
<dbReference type="AlphaFoldDB" id="A0A9P5XDK1"/>
<dbReference type="GO" id="GO:0016887">
    <property type="term" value="F:ATP hydrolysis activity"/>
    <property type="evidence" value="ECO:0007669"/>
    <property type="project" value="InterPro"/>
</dbReference>
<accession>A0A9P5XDK1</accession>
<evidence type="ECO:0000256" key="6">
    <source>
        <dbReference type="ARBA" id="ARBA00023242"/>
    </source>
</evidence>
<dbReference type="GO" id="GO:0006260">
    <property type="term" value="P:DNA replication"/>
    <property type="evidence" value="ECO:0007669"/>
    <property type="project" value="UniProtKB-KW"/>
</dbReference>
<evidence type="ECO:0000256" key="3">
    <source>
        <dbReference type="ARBA" id="ARBA00022741"/>
    </source>
</evidence>
<dbReference type="PANTHER" id="PTHR46765">
    <property type="entry name" value="P-LOOP CONTAINING NUCLEOSIDE TRIPHOSPHATE HYDROLASES SUPERFAMILY PROTEIN"/>
    <property type="match status" value="1"/>
</dbReference>
<dbReference type="InterPro" id="IPR047854">
    <property type="entry name" value="RFC_lid"/>
</dbReference>
<dbReference type="Gene3D" id="1.10.8.60">
    <property type="match status" value="1"/>
</dbReference>
<feature type="region of interest" description="Disordered" evidence="9">
    <location>
        <begin position="71"/>
        <end position="91"/>
    </location>
</feature>
<evidence type="ECO:0000256" key="9">
    <source>
        <dbReference type="SAM" id="MobiDB-lite"/>
    </source>
</evidence>
<protein>
    <submittedName>
        <fullName evidence="11">P-loop containing nucleoside triphosphate hydrolase protein</fullName>
    </submittedName>
</protein>
<comment type="similarity">
    <text evidence="8">Belongs to the activator 1 small subunits family. CTF18 subfamily.</text>
</comment>
<sequence>MTLFAPNGLLGSTSALEANSEPASAGEFSLKPNGLLGDVQEGTGSLEESEGLSKRVQDVPSFTLTRLLSKAKTTQTHAEAPGSTVSSSEATPMTFTRTSLLSGVETFVEQGDIAEAFYDAGVLIPESDLSFSSNTGFGHPSTLLDQGSVFEPPPPGSIRAMSFSGKTIFLKKRKRKQSPTTSTSTTSPFSNLLDTPIHRLLDDLSATVARKLQISAAESSRTTALNTRMEDTLWVDRYRPACFTDLIGNDRVARETMAWVKQWDYCVFGKKKGKKRQRDGDENFNTDDEYHRPGEKILLLSGPPGLGKTTLAHVVAHHAGYDVMEVNASDTRAGNVVDERIRPALESGASVNGTRPVLVVIDEIDGATGAGENTNSFIHNLVQLTQNKWKKKKRSGQKQQPSAQRPLLRPIICICNDINASSLVKLKPHAYQVRFTRPADFHTVRRLQEICDNEGLKADTRALNTLVAMAKGDLRGCINTLQFIKSRKEEVTETVIRTATTGMKEGDTSILSVLNSIFSPLTKKRTRELAMTEEQESRYVSRLNHEIESSGKDAAVANGCFEHYATVRHHDANFSRYERANEWLITYDVLSSSMYVDGEFALLPYLSHTLVPFYPLFQTRGSQRIERNYSDWEHHQLTKSNEGIYESFARCLRSATLRQEGGAYRHLVSTPILQLEFTPFINRIISPPLRPVNSQVIRAEERLLLARLVEIMSALELRFVQDRGEEGQLSYRLEPPIDVFITYDGKRANDIAASRYAVRHLVATEVGATLAARDFDVVEKGKGGKRHTDVRLSSNETNSHADVKSSGPAPKRLKTSPPDIADKTPTDFFGRAITVKSTTNSKSAVQKQKVEPYRVSYKFNEGNSAAVRKPVKLNTFL</sequence>
<organism evidence="11 12">
    <name type="scientific">Macrolepiota fuliginosa MF-IS2</name>
    <dbReference type="NCBI Taxonomy" id="1400762"/>
    <lineage>
        <taxon>Eukaryota</taxon>
        <taxon>Fungi</taxon>
        <taxon>Dikarya</taxon>
        <taxon>Basidiomycota</taxon>
        <taxon>Agaricomycotina</taxon>
        <taxon>Agaricomycetes</taxon>
        <taxon>Agaricomycetidae</taxon>
        <taxon>Agaricales</taxon>
        <taxon>Agaricineae</taxon>
        <taxon>Agaricaceae</taxon>
        <taxon>Macrolepiota</taxon>
    </lineage>
</organism>
<dbReference type="CDD" id="cd00009">
    <property type="entry name" value="AAA"/>
    <property type="match status" value="1"/>
</dbReference>
<dbReference type="EMBL" id="MU151182">
    <property type="protein sequence ID" value="KAF9447866.1"/>
    <property type="molecule type" value="Genomic_DNA"/>
</dbReference>
<keyword evidence="4" id="KW-0067">ATP-binding</keyword>
<keyword evidence="5" id="KW-0238">DNA-binding</keyword>
<dbReference type="GO" id="GO:0003677">
    <property type="term" value="F:DNA binding"/>
    <property type="evidence" value="ECO:0007669"/>
    <property type="project" value="UniProtKB-KW"/>
</dbReference>
<keyword evidence="2" id="KW-0235">DNA replication</keyword>
<evidence type="ECO:0000256" key="4">
    <source>
        <dbReference type="ARBA" id="ARBA00022840"/>
    </source>
</evidence>
<dbReference type="InterPro" id="IPR003959">
    <property type="entry name" value="ATPase_AAA_core"/>
</dbReference>
<gene>
    <name evidence="11" type="ORF">P691DRAFT_801680</name>
</gene>
<feature type="domain" description="AAA+ ATPase" evidence="10">
    <location>
        <begin position="294"/>
        <end position="445"/>
    </location>
</feature>
<dbReference type="CDD" id="cd18140">
    <property type="entry name" value="HLD_clamp_RFC"/>
    <property type="match status" value="1"/>
</dbReference>
<dbReference type="OrthoDB" id="2195431at2759"/>
<dbReference type="GO" id="GO:0005634">
    <property type="term" value="C:nucleus"/>
    <property type="evidence" value="ECO:0007669"/>
    <property type="project" value="UniProtKB-SubCell"/>
</dbReference>
<keyword evidence="11" id="KW-0378">Hydrolase</keyword>
<dbReference type="InterPro" id="IPR003593">
    <property type="entry name" value="AAA+_ATPase"/>
</dbReference>
<comment type="caution">
    <text evidence="11">The sequence shown here is derived from an EMBL/GenBank/DDBJ whole genome shotgun (WGS) entry which is preliminary data.</text>
</comment>
<dbReference type="InterPro" id="IPR053016">
    <property type="entry name" value="CTF18-RFC_complex"/>
</dbReference>
<feature type="region of interest" description="Disordered" evidence="9">
    <location>
        <begin position="783"/>
        <end position="821"/>
    </location>
</feature>
<dbReference type="GO" id="GO:0005524">
    <property type="term" value="F:ATP binding"/>
    <property type="evidence" value="ECO:0007669"/>
    <property type="project" value="UniProtKB-KW"/>
</dbReference>
<dbReference type="Gene3D" id="3.40.50.300">
    <property type="entry name" value="P-loop containing nucleotide triphosphate hydrolases"/>
    <property type="match status" value="1"/>
</dbReference>
<evidence type="ECO:0000256" key="7">
    <source>
        <dbReference type="ARBA" id="ARBA00023306"/>
    </source>
</evidence>
<dbReference type="Proteomes" id="UP000807342">
    <property type="component" value="Unassembled WGS sequence"/>
</dbReference>
<keyword evidence="3" id="KW-0547">Nucleotide-binding</keyword>
<keyword evidence="7" id="KW-0131">Cell cycle</keyword>
<feature type="region of interest" description="Disordered" evidence="9">
    <location>
        <begin position="18"/>
        <end position="55"/>
    </location>
</feature>
<proteinExistence type="inferred from homology"/>
<evidence type="ECO:0000313" key="12">
    <source>
        <dbReference type="Proteomes" id="UP000807342"/>
    </source>
</evidence>
<evidence type="ECO:0000313" key="11">
    <source>
        <dbReference type="EMBL" id="KAF9447866.1"/>
    </source>
</evidence>
<feature type="compositionally biased region" description="Polar residues" evidence="9">
    <location>
        <begin position="791"/>
        <end position="800"/>
    </location>
</feature>
<evidence type="ECO:0000256" key="2">
    <source>
        <dbReference type="ARBA" id="ARBA00022705"/>
    </source>
</evidence>
<dbReference type="Pfam" id="PF00004">
    <property type="entry name" value="AAA"/>
    <property type="match status" value="1"/>
</dbReference>
<evidence type="ECO:0000256" key="5">
    <source>
        <dbReference type="ARBA" id="ARBA00023125"/>
    </source>
</evidence>
<evidence type="ECO:0000256" key="8">
    <source>
        <dbReference type="ARBA" id="ARBA00043975"/>
    </source>
</evidence>
<dbReference type="SUPFAM" id="SSF52540">
    <property type="entry name" value="P-loop containing nucleoside triphosphate hydrolases"/>
    <property type="match status" value="1"/>
</dbReference>
<keyword evidence="12" id="KW-1185">Reference proteome</keyword>
<dbReference type="SMART" id="SM00382">
    <property type="entry name" value="AAA"/>
    <property type="match status" value="1"/>
</dbReference>